<dbReference type="AlphaFoldDB" id="A0A380WCU5"/>
<reference evidence="8 9" key="1">
    <citation type="submission" date="2018-06" db="EMBL/GenBank/DDBJ databases">
        <authorList>
            <consortium name="Pathogen Informatics"/>
            <person name="Doyle S."/>
        </authorList>
    </citation>
    <scope>NUCLEOTIDE SEQUENCE [LARGE SCALE GENOMIC DNA]</scope>
    <source>
        <strain evidence="8 9">NCTC12722</strain>
    </source>
</reference>
<evidence type="ECO:0000256" key="6">
    <source>
        <dbReference type="SAM" id="Phobius"/>
    </source>
</evidence>
<sequence>MNLHSPALGTPAEPSKKKGLKWWETGTRPDYRFSLANERTFLAWIRTSLAIVAGAIGIDQFASHLGSPQLRLILSIILLIVGGTLGGIAYTRWARAERAMRHEADLPLSLLLPFLAMFTAFLSAGLAWLIIAYG</sequence>
<dbReference type="EMBL" id="UIGB01000001">
    <property type="protein sequence ID" value="SUU85935.1"/>
    <property type="molecule type" value="Genomic_DNA"/>
</dbReference>
<organism evidence="8 9">
    <name type="scientific">Afipia felis</name>
    <name type="common">Cat scratch disease bacillus</name>
    <dbReference type="NCBI Taxonomy" id="1035"/>
    <lineage>
        <taxon>Bacteria</taxon>
        <taxon>Pseudomonadati</taxon>
        <taxon>Pseudomonadota</taxon>
        <taxon>Alphaproteobacteria</taxon>
        <taxon>Hyphomicrobiales</taxon>
        <taxon>Nitrobacteraceae</taxon>
        <taxon>Afipia</taxon>
    </lineage>
</organism>
<evidence type="ECO:0000256" key="5">
    <source>
        <dbReference type="ARBA" id="ARBA00023136"/>
    </source>
</evidence>
<evidence type="ECO:0000256" key="4">
    <source>
        <dbReference type="ARBA" id="ARBA00022989"/>
    </source>
</evidence>
<dbReference type="RefSeq" id="WP_002716762.1">
    <property type="nucleotide sequence ID" value="NZ_UFSI01000001.1"/>
</dbReference>
<feature type="transmembrane region" description="Helical" evidence="6">
    <location>
        <begin position="41"/>
        <end position="58"/>
    </location>
</feature>
<keyword evidence="2" id="KW-1003">Cell membrane</keyword>
<gene>
    <name evidence="8" type="primary">yidH</name>
    <name evidence="8" type="ORF">NCTC12722_03153</name>
</gene>
<feature type="domain" description="DUF202" evidence="7">
    <location>
        <begin position="32"/>
        <end position="99"/>
    </location>
</feature>
<evidence type="ECO:0000313" key="8">
    <source>
        <dbReference type="EMBL" id="SUU85935.1"/>
    </source>
</evidence>
<dbReference type="PANTHER" id="PTHR34187">
    <property type="entry name" value="FGR18P"/>
    <property type="match status" value="1"/>
</dbReference>
<dbReference type="PANTHER" id="PTHR34187:SF2">
    <property type="entry name" value="DUF202 DOMAIN-CONTAINING PROTEIN"/>
    <property type="match status" value="1"/>
</dbReference>
<name>A0A380WCU5_AFIFE</name>
<keyword evidence="4 6" id="KW-1133">Transmembrane helix</keyword>
<evidence type="ECO:0000256" key="3">
    <source>
        <dbReference type="ARBA" id="ARBA00022692"/>
    </source>
</evidence>
<evidence type="ECO:0000313" key="9">
    <source>
        <dbReference type="Proteomes" id="UP000254343"/>
    </source>
</evidence>
<evidence type="ECO:0000256" key="2">
    <source>
        <dbReference type="ARBA" id="ARBA00022475"/>
    </source>
</evidence>
<evidence type="ECO:0000259" key="7">
    <source>
        <dbReference type="Pfam" id="PF02656"/>
    </source>
</evidence>
<dbReference type="Pfam" id="PF02656">
    <property type="entry name" value="DUF202"/>
    <property type="match status" value="1"/>
</dbReference>
<keyword evidence="3 6" id="KW-0812">Transmembrane</keyword>
<keyword evidence="5 6" id="KW-0472">Membrane</keyword>
<evidence type="ECO:0000256" key="1">
    <source>
        <dbReference type="ARBA" id="ARBA00004651"/>
    </source>
</evidence>
<dbReference type="InterPro" id="IPR003807">
    <property type="entry name" value="DUF202"/>
</dbReference>
<accession>A0A380WCU5</accession>
<feature type="transmembrane region" description="Helical" evidence="6">
    <location>
        <begin position="70"/>
        <end position="90"/>
    </location>
</feature>
<comment type="subcellular location">
    <subcellularLocation>
        <location evidence="1">Cell membrane</location>
        <topology evidence="1">Multi-pass membrane protein</topology>
    </subcellularLocation>
</comment>
<dbReference type="GO" id="GO:0005886">
    <property type="term" value="C:plasma membrane"/>
    <property type="evidence" value="ECO:0007669"/>
    <property type="project" value="UniProtKB-SubCell"/>
</dbReference>
<dbReference type="OrthoDB" id="582337at2"/>
<feature type="transmembrane region" description="Helical" evidence="6">
    <location>
        <begin position="110"/>
        <end position="133"/>
    </location>
</feature>
<protein>
    <submittedName>
        <fullName evidence="8">Inner membrane protein yidH</fullName>
    </submittedName>
</protein>
<dbReference type="InterPro" id="IPR052053">
    <property type="entry name" value="IM_YidH-like"/>
</dbReference>
<dbReference type="Proteomes" id="UP000254343">
    <property type="component" value="Unassembled WGS sequence"/>
</dbReference>
<proteinExistence type="predicted"/>